<dbReference type="GO" id="GO:0003824">
    <property type="term" value="F:catalytic activity"/>
    <property type="evidence" value="ECO:0007669"/>
    <property type="project" value="InterPro"/>
</dbReference>
<dbReference type="AlphaFoldDB" id="A0A367XBE5"/>
<gene>
    <name evidence="2" type="ORF">TH44_12010</name>
</gene>
<evidence type="ECO:0000313" key="2">
    <source>
        <dbReference type="EMBL" id="RCK49992.1"/>
    </source>
</evidence>
<dbReference type="InterPro" id="IPR005163">
    <property type="entry name" value="Tri_helical_YiiM-like"/>
</dbReference>
<proteinExistence type="predicted"/>
<dbReference type="PANTHER" id="PTHR30212:SF2">
    <property type="entry name" value="PROTEIN YIIM"/>
    <property type="match status" value="1"/>
</dbReference>
<dbReference type="Proteomes" id="UP000252266">
    <property type="component" value="Unassembled WGS sequence"/>
</dbReference>
<reference evidence="2 3" key="1">
    <citation type="submission" date="2014-07" db="EMBL/GenBank/DDBJ databases">
        <title>Draft genome sequence of Thalassospira xiamenensis IB13.</title>
        <authorList>
            <person name="Lai Q."/>
            <person name="Shao Z."/>
        </authorList>
    </citation>
    <scope>NUCLEOTIDE SEQUENCE [LARGE SCALE GENOMIC DNA]</scope>
    <source>
        <strain evidence="2 3">IB13</strain>
    </source>
</reference>
<feature type="domain" description="MOSC" evidence="1">
    <location>
        <begin position="28"/>
        <end position="165"/>
    </location>
</feature>
<evidence type="ECO:0000259" key="1">
    <source>
        <dbReference type="PROSITE" id="PS51340"/>
    </source>
</evidence>
<evidence type="ECO:0000313" key="3">
    <source>
        <dbReference type="Proteomes" id="UP000252266"/>
    </source>
</evidence>
<dbReference type="SUPFAM" id="SSF50800">
    <property type="entry name" value="PK beta-barrel domain-like"/>
    <property type="match status" value="1"/>
</dbReference>
<dbReference type="InterPro" id="IPR052353">
    <property type="entry name" value="Benzoxazolinone_Detox_Enz"/>
</dbReference>
<name>A0A367XBE5_9PROT</name>
<dbReference type="PROSITE" id="PS51340">
    <property type="entry name" value="MOSC"/>
    <property type="match status" value="1"/>
</dbReference>
<dbReference type="Pfam" id="PF03473">
    <property type="entry name" value="MOSC"/>
    <property type="match status" value="1"/>
</dbReference>
<dbReference type="EMBL" id="JPWJ01000006">
    <property type="protein sequence ID" value="RCK49992.1"/>
    <property type="molecule type" value="Genomic_DNA"/>
</dbReference>
<dbReference type="Gene3D" id="2.40.33.20">
    <property type="entry name" value="PK beta-barrel domain-like"/>
    <property type="match status" value="1"/>
</dbReference>
<dbReference type="InterPro" id="IPR011037">
    <property type="entry name" value="Pyrv_Knase-like_insert_dom_sf"/>
</dbReference>
<dbReference type="Pfam" id="PF03475">
    <property type="entry name" value="YiiM_3-alpha"/>
    <property type="match status" value="1"/>
</dbReference>
<comment type="caution">
    <text evidence="2">The sequence shown here is derived from an EMBL/GenBank/DDBJ whole genome shotgun (WGS) entry which is preliminary data.</text>
</comment>
<protein>
    <recommendedName>
        <fullName evidence="1">MOSC domain-containing protein</fullName>
    </recommendedName>
</protein>
<accession>A0A367XBE5</accession>
<dbReference type="InterPro" id="IPR005302">
    <property type="entry name" value="MoCF_Sase_C"/>
</dbReference>
<dbReference type="GO" id="GO:0030151">
    <property type="term" value="F:molybdenum ion binding"/>
    <property type="evidence" value="ECO:0007669"/>
    <property type="project" value="InterPro"/>
</dbReference>
<sequence length="227" mass="26251">MKIKTNKILTGIIQNIGTKQEISGIFKTPIDQQQNLYFDGFEYDFQADRKHHGGPEKAVHHYPFDHYAFWQSEIGTLPVLDALGAFGENISTIGINEHTVAIGDLFQLGNAKLEVSQGRQPCWKLNIRFNTADMAKRVQKTGHTGWYYRVIEEGIVTPGDQLILLDRYCPEWTIARLSHTLYIDTLNHQELNQMTQLSKLSKSWRDIARRRIDKKLVENWKKRIKGI</sequence>
<dbReference type="GO" id="GO:0030170">
    <property type="term" value="F:pyridoxal phosphate binding"/>
    <property type="evidence" value="ECO:0007669"/>
    <property type="project" value="InterPro"/>
</dbReference>
<dbReference type="RefSeq" id="WP_062958876.1">
    <property type="nucleotide sequence ID" value="NZ_JALLPZ010000001.1"/>
</dbReference>
<organism evidence="2 3">
    <name type="scientific">Thalassospira xiamenensis</name>
    <dbReference type="NCBI Taxonomy" id="220697"/>
    <lineage>
        <taxon>Bacteria</taxon>
        <taxon>Pseudomonadati</taxon>
        <taxon>Pseudomonadota</taxon>
        <taxon>Alphaproteobacteria</taxon>
        <taxon>Rhodospirillales</taxon>
        <taxon>Thalassospiraceae</taxon>
        <taxon>Thalassospira</taxon>
    </lineage>
</organism>
<dbReference type="PANTHER" id="PTHR30212">
    <property type="entry name" value="PROTEIN YIIM"/>
    <property type="match status" value="1"/>
</dbReference>